<proteinExistence type="predicted"/>
<reference evidence="2 3" key="1">
    <citation type="submission" date="2023-02" db="EMBL/GenBank/DDBJ databases">
        <title>LHISI_Scaffold_Assembly.</title>
        <authorList>
            <person name="Stuart O.P."/>
            <person name="Cleave R."/>
            <person name="Magrath M.J.L."/>
            <person name="Mikheyev A.S."/>
        </authorList>
    </citation>
    <scope>NUCLEOTIDE SEQUENCE [LARGE SCALE GENOMIC DNA]</scope>
    <source>
        <strain evidence="2">Daus_M_001</strain>
        <tissue evidence="2">Leg muscle</tissue>
    </source>
</reference>
<feature type="region of interest" description="Disordered" evidence="1">
    <location>
        <begin position="97"/>
        <end position="127"/>
    </location>
</feature>
<evidence type="ECO:0000313" key="3">
    <source>
        <dbReference type="Proteomes" id="UP001159363"/>
    </source>
</evidence>
<accession>A0ABQ9G7R1</accession>
<protein>
    <submittedName>
        <fullName evidence="2">Uncharacterized protein</fullName>
    </submittedName>
</protein>
<sequence length="127" mass="14724">MRDGGRFLKIGNSLPEAQNVQKRRERAESAYQYFLGLWEPRFSSVLRILGRDMWVAKYLLTLLIETSFAWRSEEFSAAFNFVVSRAAEVEVMRVWSSSGMNRQGKREIPEKTRRPAASSGKIPKHRN</sequence>
<comment type="caution">
    <text evidence="2">The sequence shown here is derived from an EMBL/GenBank/DDBJ whole genome shotgun (WGS) entry which is preliminary data.</text>
</comment>
<evidence type="ECO:0000256" key="1">
    <source>
        <dbReference type="SAM" id="MobiDB-lite"/>
    </source>
</evidence>
<dbReference type="EMBL" id="JARBHB010000014">
    <property type="protein sequence ID" value="KAJ8868479.1"/>
    <property type="molecule type" value="Genomic_DNA"/>
</dbReference>
<keyword evidence="3" id="KW-1185">Reference proteome</keyword>
<evidence type="ECO:0000313" key="2">
    <source>
        <dbReference type="EMBL" id="KAJ8868479.1"/>
    </source>
</evidence>
<dbReference type="Proteomes" id="UP001159363">
    <property type="component" value="Chromosome 13"/>
</dbReference>
<gene>
    <name evidence="2" type="ORF">PR048_030007</name>
</gene>
<name>A0ABQ9G7R1_9NEOP</name>
<feature type="compositionally biased region" description="Basic and acidic residues" evidence="1">
    <location>
        <begin position="104"/>
        <end position="113"/>
    </location>
</feature>
<organism evidence="2 3">
    <name type="scientific">Dryococelus australis</name>
    <dbReference type="NCBI Taxonomy" id="614101"/>
    <lineage>
        <taxon>Eukaryota</taxon>
        <taxon>Metazoa</taxon>
        <taxon>Ecdysozoa</taxon>
        <taxon>Arthropoda</taxon>
        <taxon>Hexapoda</taxon>
        <taxon>Insecta</taxon>
        <taxon>Pterygota</taxon>
        <taxon>Neoptera</taxon>
        <taxon>Polyneoptera</taxon>
        <taxon>Phasmatodea</taxon>
        <taxon>Verophasmatodea</taxon>
        <taxon>Anareolatae</taxon>
        <taxon>Phasmatidae</taxon>
        <taxon>Eurycanthinae</taxon>
        <taxon>Dryococelus</taxon>
    </lineage>
</organism>